<name>A0ABT9W0A9_9BACI</name>
<dbReference type="RefSeq" id="WP_307395092.1">
    <property type="nucleotide sequence ID" value="NZ_BAAADK010000047.1"/>
</dbReference>
<sequence>MQFAPMAVNLLAFKANTVDRGSSITLGPYQQIDYFLSNKQNQGFGEENGDFGALFVPLSIISDPDVSDSNSAKTSII</sequence>
<organism evidence="1 2">
    <name type="scientific">Caldalkalibacillus horti</name>
    <dbReference type="NCBI Taxonomy" id="77523"/>
    <lineage>
        <taxon>Bacteria</taxon>
        <taxon>Bacillati</taxon>
        <taxon>Bacillota</taxon>
        <taxon>Bacilli</taxon>
        <taxon>Bacillales</taxon>
        <taxon>Bacillaceae</taxon>
        <taxon>Caldalkalibacillus</taxon>
    </lineage>
</organism>
<evidence type="ECO:0008006" key="3">
    <source>
        <dbReference type="Google" id="ProtNLM"/>
    </source>
</evidence>
<comment type="caution">
    <text evidence="1">The sequence shown here is derived from an EMBL/GenBank/DDBJ whole genome shotgun (WGS) entry which is preliminary data.</text>
</comment>
<dbReference type="EMBL" id="JAUSTY010000010">
    <property type="protein sequence ID" value="MDQ0166688.1"/>
    <property type="molecule type" value="Genomic_DNA"/>
</dbReference>
<gene>
    <name evidence="1" type="ORF">J2S11_002604</name>
</gene>
<keyword evidence="2" id="KW-1185">Reference proteome</keyword>
<reference evidence="1 2" key="1">
    <citation type="submission" date="2023-07" db="EMBL/GenBank/DDBJ databases">
        <title>Genomic Encyclopedia of Type Strains, Phase IV (KMG-IV): sequencing the most valuable type-strain genomes for metagenomic binning, comparative biology and taxonomic classification.</title>
        <authorList>
            <person name="Goeker M."/>
        </authorList>
    </citation>
    <scope>NUCLEOTIDE SEQUENCE [LARGE SCALE GENOMIC DNA]</scope>
    <source>
        <strain evidence="1 2">DSM 12751</strain>
    </source>
</reference>
<proteinExistence type="predicted"/>
<protein>
    <recommendedName>
        <fullName evidence="3">Spore germination protein</fullName>
    </recommendedName>
</protein>
<accession>A0ABT9W0A9</accession>
<evidence type="ECO:0000313" key="1">
    <source>
        <dbReference type="EMBL" id="MDQ0166688.1"/>
    </source>
</evidence>
<evidence type="ECO:0000313" key="2">
    <source>
        <dbReference type="Proteomes" id="UP001235840"/>
    </source>
</evidence>
<dbReference type="Proteomes" id="UP001235840">
    <property type="component" value="Unassembled WGS sequence"/>
</dbReference>